<feature type="compositionally biased region" description="Low complexity" evidence="1">
    <location>
        <begin position="93"/>
        <end position="102"/>
    </location>
</feature>
<feature type="compositionally biased region" description="Polar residues" evidence="1">
    <location>
        <begin position="16"/>
        <end position="29"/>
    </location>
</feature>
<feature type="non-terminal residue" evidence="2">
    <location>
        <position position="1"/>
    </location>
</feature>
<feature type="region of interest" description="Disordered" evidence="1">
    <location>
        <begin position="122"/>
        <end position="159"/>
    </location>
</feature>
<name>A0AAN9ABW2_HALRR</name>
<evidence type="ECO:0000256" key="1">
    <source>
        <dbReference type="SAM" id="MobiDB-lite"/>
    </source>
</evidence>
<dbReference type="AlphaFoldDB" id="A0AAN9ABW2"/>
<dbReference type="EMBL" id="JAXCGZ010004242">
    <property type="protein sequence ID" value="KAK7082044.1"/>
    <property type="molecule type" value="Genomic_DNA"/>
</dbReference>
<comment type="caution">
    <text evidence="2">The sequence shown here is derived from an EMBL/GenBank/DDBJ whole genome shotgun (WGS) entry which is preliminary data.</text>
</comment>
<protein>
    <submittedName>
        <fullName evidence="2">Uncharacterized protein</fullName>
    </submittedName>
</protein>
<feature type="compositionally biased region" description="Pro residues" evidence="1">
    <location>
        <begin position="1"/>
        <end position="13"/>
    </location>
</feature>
<proteinExistence type="predicted"/>
<sequence>SPKPIWPMLPPVPAARSNQSSTVAGSSGRTCELPSGSSSVSLASPRSMQVLGDSPKLSRSAKRPRPTHLALAVHPAQRRGCSTPTPSGDSPASTPTTPRTRSGSWAHMRASLSSLVKVATLSPRADRAASNRNADDGSNSVNHDDESEEEIPEAKCLRPASGGVNNPAVECFGSISLRVISRQGRWVKVVICGLSGLPWVGGSGGLMLEVVIEPGGRPQCMVLPHAHGPNVNVK</sequence>
<gene>
    <name evidence="2" type="ORF">SK128_024006</name>
</gene>
<keyword evidence="3" id="KW-1185">Reference proteome</keyword>
<evidence type="ECO:0000313" key="3">
    <source>
        <dbReference type="Proteomes" id="UP001381693"/>
    </source>
</evidence>
<feature type="compositionally biased region" description="Polar residues" evidence="1">
    <location>
        <begin position="80"/>
        <end position="92"/>
    </location>
</feature>
<feature type="non-terminal residue" evidence="2">
    <location>
        <position position="234"/>
    </location>
</feature>
<reference evidence="2 3" key="1">
    <citation type="submission" date="2023-11" db="EMBL/GenBank/DDBJ databases">
        <title>Halocaridina rubra genome assembly.</title>
        <authorList>
            <person name="Smith C."/>
        </authorList>
    </citation>
    <scope>NUCLEOTIDE SEQUENCE [LARGE SCALE GENOMIC DNA]</scope>
    <source>
        <strain evidence="2">EP-1</strain>
        <tissue evidence="2">Whole</tissue>
    </source>
</reference>
<organism evidence="2 3">
    <name type="scientific">Halocaridina rubra</name>
    <name type="common">Hawaiian red shrimp</name>
    <dbReference type="NCBI Taxonomy" id="373956"/>
    <lineage>
        <taxon>Eukaryota</taxon>
        <taxon>Metazoa</taxon>
        <taxon>Ecdysozoa</taxon>
        <taxon>Arthropoda</taxon>
        <taxon>Crustacea</taxon>
        <taxon>Multicrustacea</taxon>
        <taxon>Malacostraca</taxon>
        <taxon>Eumalacostraca</taxon>
        <taxon>Eucarida</taxon>
        <taxon>Decapoda</taxon>
        <taxon>Pleocyemata</taxon>
        <taxon>Caridea</taxon>
        <taxon>Atyoidea</taxon>
        <taxon>Atyidae</taxon>
        <taxon>Halocaridina</taxon>
    </lineage>
</organism>
<feature type="region of interest" description="Disordered" evidence="1">
    <location>
        <begin position="1"/>
        <end position="105"/>
    </location>
</feature>
<accession>A0AAN9ABW2</accession>
<feature type="compositionally biased region" description="Low complexity" evidence="1">
    <location>
        <begin position="35"/>
        <end position="47"/>
    </location>
</feature>
<feature type="compositionally biased region" description="Basic and acidic residues" evidence="1">
    <location>
        <begin position="124"/>
        <end position="135"/>
    </location>
</feature>
<evidence type="ECO:0000313" key="2">
    <source>
        <dbReference type="EMBL" id="KAK7082044.1"/>
    </source>
</evidence>
<dbReference type="Proteomes" id="UP001381693">
    <property type="component" value="Unassembled WGS sequence"/>
</dbReference>